<dbReference type="InterPro" id="IPR036291">
    <property type="entry name" value="NAD(P)-bd_dom_sf"/>
</dbReference>
<dbReference type="PANTHER" id="PTHR11092">
    <property type="entry name" value="SUGAR NUCLEOTIDE EPIMERASE RELATED"/>
    <property type="match status" value="1"/>
</dbReference>
<reference evidence="2" key="1">
    <citation type="submission" date="2018-05" db="EMBL/GenBank/DDBJ databases">
        <authorList>
            <person name="Lanie J.A."/>
            <person name="Ng W.-L."/>
            <person name="Kazmierczak K.M."/>
            <person name="Andrzejewski T.M."/>
            <person name="Davidsen T.M."/>
            <person name="Wayne K.J."/>
            <person name="Tettelin H."/>
            <person name="Glass J.I."/>
            <person name="Rusch D."/>
            <person name="Podicherti R."/>
            <person name="Tsui H.-C.T."/>
            <person name="Winkler M.E."/>
        </authorList>
    </citation>
    <scope>NUCLEOTIDE SEQUENCE</scope>
</reference>
<dbReference type="NCBIfam" id="TIGR01777">
    <property type="entry name" value="yfcH"/>
    <property type="match status" value="1"/>
</dbReference>
<dbReference type="InterPro" id="IPR010099">
    <property type="entry name" value="SDR39U1"/>
</dbReference>
<proteinExistence type="predicted"/>
<feature type="domain" description="DUF1731" evidence="1">
    <location>
        <begin position="197"/>
        <end position="232"/>
    </location>
</feature>
<organism evidence="2">
    <name type="scientific">marine metagenome</name>
    <dbReference type="NCBI Taxonomy" id="408172"/>
    <lineage>
        <taxon>unclassified sequences</taxon>
        <taxon>metagenomes</taxon>
        <taxon>ecological metagenomes</taxon>
    </lineage>
</organism>
<name>A0A382EXW9_9ZZZZ</name>
<sequence>MATVQDCDLVIQLSGANISKRWTSIYEKEIWSSRIETTELLARVVDKLPQKPKVICASAVGFYPESDCGHALDETCEIPGNDFLANLSVAWESAARSIPSDTAIIRFGVVLSTKGGALKQMYLPYFLGFGGPICGGNHCFSWVHIKDLNRAIKFIIDGEKFSGVYNLTSPEPISQRYFGQTLAKTLRRPFLLPLFDWQLRLIFGRGSKVLTQSISVIPKRLQDEGFVFHFPD</sequence>
<dbReference type="EMBL" id="UINC01046917">
    <property type="protein sequence ID" value="SVB55528.1"/>
    <property type="molecule type" value="Genomic_DNA"/>
</dbReference>
<dbReference type="AlphaFoldDB" id="A0A382EXW9"/>
<accession>A0A382EXW9</accession>
<gene>
    <name evidence="2" type="ORF">METZ01_LOCUS208382</name>
</gene>
<evidence type="ECO:0000313" key="2">
    <source>
        <dbReference type="EMBL" id="SVB55528.1"/>
    </source>
</evidence>
<feature type="non-terminal residue" evidence="2">
    <location>
        <position position="232"/>
    </location>
</feature>
<dbReference type="InterPro" id="IPR013549">
    <property type="entry name" value="DUF1731"/>
</dbReference>
<evidence type="ECO:0000259" key="1">
    <source>
        <dbReference type="Pfam" id="PF08338"/>
    </source>
</evidence>
<protein>
    <recommendedName>
        <fullName evidence="1">DUF1731 domain-containing protein</fullName>
    </recommendedName>
</protein>
<dbReference type="SUPFAM" id="SSF51735">
    <property type="entry name" value="NAD(P)-binding Rossmann-fold domains"/>
    <property type="match status" value="1"/>
</dbReference>
<dbReference type="Pfam" id="PF08338">
    <property type="entry name" value="DUF1731"/>
    <property type="match status" value="1"/>
</dbReference>
<dbReference type="PANTHER" id="PTHR11092:SF0">
    <property type="entry name" value="EPIMERASE FAMILY PROTEIN SDR39U1"/>
    <property type="match status" value="1"/>
</dbReference>
<dbReference type="Gene3D" id="3.40.50.720">
    <property type="entry name" value="NAD(P)-binding Rossmann-like Domain"/>
    <property type="match status" value="1"/>
</dbReference>